<dbReference type="EMBL" id="AWXR01000013">
    <property type="protein sequence ID" value="ERM83445.1"/>
    <property type="molecule type" value="Genomic_DNA"/>
</dbReference>
<name>U5BS75_9BACT</name>
<comment type="caution">
    <text evidence="1">The sequence shown here is derived from an EMBL/GenBank/DDBJ whole genome shotgun (WGS) entry which is preliminary data.</text>
</comment>
<protein>
    <submittedName>
        <fullName evidence="1">Uncharacterized protein</fullName>
    </submittedName>
</protein>
<dbReference type="Proteomes" id="UP000016843">
    <property type="component" value="Unassembled WGS sequence"/>
</dbReference>
<reference evidence="1 2" key="1">
    <citation type="journal article" date="2013" name="Genome Announc.">
        <title>Draft Genome Sequence of the Psychrophilic and Alkaliphilic Rhodonellum psychrophilum Strain GCM71T.</title>
        <authorList>
            <person name="Hauptmann A.L."/>
            <person name="Glaring M.A."/>
            <person name="Hallin P.F."/>
            <person name="Prieme A."/>
            <person name="Stougaard P."/>
        </authorList>
    </citation>
    <scope>NUCLEOTIDE SEQUENCE [LARGE SCALE GENOMIC DNA]</scope>
    <source>
        <strain evidence="1 2">GCM71</strain>
    </source>
</reference>
<organism evidence="1 2">
    <name type="scientific">Rhodonellum psychrophilum GCM71 = DSM 17998</name>
    <dbReference type="NCBI Taxonomy" id="1123057"/>
    <lineage>
        <taxon>Bacteria</taxon>
        <taxon>Pseudomonadati</taxon>
        <taxon>Bacteroidota</taxon>
        <taxon>Cytophagia</taxon>
        <taxon>Cytophagales</taxon>
        <taxon>Cytophagaceae</taxon>
        <taxon>Rhodonellum</taxon>
    </lineage>
</organism>
<evidence type="ECO:0000313" key="1">
    <source>
        <dbReference type="EMBL" id="ERM83445.1"/>
    </source>
</evidence>
<keyword evidence="2" id="KW-1185">Reference proteome</keyword>
<gene>
    <name evidence="1" type="ORF">P872_03435</name>
</gene>
<proteinExistence type="predicted"/>
<sequence>MLFGKIFYHSLDKYLKYSMISAQVGKFVEDSFWNLLQFHSLLKKSKSIHDQIFKKITKIT</sequence>
<evidence type="ECO:0000313" key="2">
    <source>
        <dbReference type="Proteomes" id="UP000016843"/>
    </source>
</evidence>
<accession>U5BS75</accession>
<dbReference type="AlphaFoldDB" id="U5BS75"/>